<dbReference type="Proteomes" id="UP001151760">
    <property type="component" value="Unassembled WGS sequence"/>
</dbReference>
<organism evidence="1 2">
    <name type="scientific">Tanacetum coccineum</name>
    <dbReference type="NCBI Taxonomy" id="301880"/>
    <lineage>
        <taxon>Eukaryota</taxon>
        <taxon>Viridiplantae</taxon>
        <taxon>Streptophyta</taxon>
        <taxon>Embryophyta</taxon>
        <taxon>Tracheophyta</taxon>
        <taxon>Spermatophyta</taxon>
        <taxon>Magnoliopsida</taxon>
        <taxon>eudicotyledons</taxon>
        <taxon>Gunneridae</taxon>
        <taxon>Pentapetalae</taxon>
        <taxon>asterids</taxon>
        <taxon>campanulids</taxon>
        <taxon>Asterales</taxon>
        <taxon>Asteraceae</taxon>
        <taxon>Asteroideae</taxon>
        <taxon>Anthemideae</taxon>
        <taxon>Anthemidinae</taxon>
        <taxon>Tanacetum</taxon>
    </lineage>
</organism>
<evidence type="ECO:0000313" key="1">
    <source>
        <dbReference type="EMBL" id="GJT96438.1"/>
    </source>
</evidence>
<reference evidence="1" key="2">
    <citation type="submission" date="2022-01" db="EMBL/GenBank/DDBJ databases">
        <authorList>
            <person name="Yamashiro T."/>
            <person name="Shiraishi A."/>
            <person name="Satake H."/>
            <person name="Nakayama K."/>
        </authorList>
    </citation>
    <scope>NUCLEOTIDE SEQUENCE</scope>
</reference>
<comment type="caution">
    <text evidence="1">The sequence shown here is derived from an EMBL/GenBank/DDBJ whole genome shotgun (WGS) entry which is preliminary data.</text>
</comment>
<name>A0ABQ5I8J2_9ASTR</name>
<keyword evidence="2" id="KW-1185">Reference proteome</keyword>
<dbReference type="EMBL" id="BQNB010020481">
    <property type="protein sequence ID" value="GJT96438.1"/>
    <property type="molecule type" value="Genomic_DNA"/>
</dbReference>
<accession>A0ABQ5I8J2</accession>
<gene>
    <name evidence="1" type="ORF">Tco_1091956</name>
</gene>
<reference evidence="1" key="1">
    <citation type="journal article" date="2022" name="Int. J. Mol. Sci.">
        <title>Draft Genome of Tanacetum Coccineum: Genomic Comparison of Closely Related Tanacetum-Family Plants.</title>
        <authorList>
            <person name="Yamashiro T."/>
            <person name="Shiraishi A."/>
            <person name="Nakayama K."/>
            <person name="Satake H."/>
        </authorList>
    </citation>
    <scope>NUCLEOTIDE SEQUENCE</scope>
</reference>
<sequence length="252" mass="28972">MRRWGDVCEWKPELEHEERQNNRPLGGDMDWLSKRKFVIVCHEKVVRIPLESNEILQVHGERTQGVVKTLNKHKDLVHGATLVAKSPYRLAPLEMQELSEQLREFARQGEELGSTYDTIRDMIILRIASYHLSIRCASFEALYGRKCRSHVLWVEIIESSLSGLELVQETTDKVVLIKKKLKAVRDRPKELCWIGLVADSLHVPLDEIKVDQTLRFVEEPVENSDCEVKSYAAMPTLLWAGKVVSSKISCEN</sequence>
<proteinExistence type="predicted"/>
<protein>
    <submittedName>
        <fullName evidence="1">Uncharacterized protein</fullName>
    </submittedName>
</protein>
<evidence type="ECO:0000313" key="2">
    <source>
        <dbReference type="Proteomes" id="UP001151760"/>
    </source>
</evidence>